<feature type="repeat" description="Pumilio" evidence="2">
    <location>
        <begin position="916"/>
        <end position="951"/>
    </location>
</feature>
<dbReference type="Gene3D" id="1.25.10.10">
    <property type="entry name" value="Leucine-rich Repeat Variant"/>
    <property type="match status" value="1"/>
</dbReference>
<feature type="region of interest" description="Disordered" evidence="3">
    <location>
        <begin position="94"/>
        <end position="116"/>
    </location>
</feature>
<evidence type="ECO:0000259" key="4">
    <source>
        <dbReference type="PROSITE" id="PS50303"/>
    </source>
</evidence>
<accession>A0A8C8F849</accession>
<feature type="region of interest" description="Disordered" evidence="3">
    <location>
        <begin position="721"/>
        <end position="748"/>
    </location>
</feature>
<feature type="repeat" description="Pumilio" evidence="2">
    <location>
        <begin position="1024"/>
        <end position="1059"/>
    </location>
</feature>
<feature type="region of interest" description="Disordered" evidence="3">
    <location>
        <begin position="39"/>
        <end position="82"/>
    </location>
</feature>
<evidence type="ECO:0000313" key="5">
    <source>
        <dbReference type="Ensembl" id="ENSOTSP00005030292.1"/>
    </source>
</evidence>
<dbReference type="InterPro" id="IPR011989">
    <property type="entry name" value="ARM-like"/>
</dbReference>
<feature type="compositionally biased region" description="Polar residues" evidence="3">
    <location>
        <begin position="489"/>
        <end position="502"/>
    </location>
</feature>
<feature type="region of interest" description="Disordered" evidence="3">
    <location>
        <begin position="582"/>
        <end position="654"/>
    </location>
</feature>
<organism evidence="5 6">
    <name type="scientific">Oncorhynchus tshawytscha</name>
    <name type="common">Chinook salmon</name>
    <name type="synonym">Salmo tshawytscha</name>
    <dbReference type="NCBI Taxonomy" id="74940"/>
    <lineage>
        <taxon>Eukaryota</taxon>
        <taxon>Metazoa</taxon>
        <taxon>Chordata</taxon>
        <taxon>Craniata</taxon>
        <taxon>Vertebrata</taxon>
        <taxon>Euteleostomi</taxon>
        <taxon>Actinopterygii</taxon>
        <taxon>Neopterygii</taxon>
        <taxon>Teleostei</taxon>
        <taxon>Protacanthopterygii</taxon>
        <taxon>Salmoniformes</taxon>
        <taxon>Salmonidae</taxon>
        <taxon>Salmoninae</taxon>
        <taxon>Oncorhynchus</taxon>
    </lineage>
</organism>
<feature type="repeat" description="Pumilio" evidence="2">
    <location>
        <begin position="988"/>
        <end position="1023"/>
    </location>
</feature>
<dbReference type="GO" id="GO:0005829">
    <property type="term" value="C:cytosol"/>
    <property type="evidence" value="ECO:0007669"/>
    <property type="project" value="TreeGrafter"/>
</dbReference>
<proteinExistence type="predicted"/>
<feature type="compositionally biased region" description="Basic and acidic residues" evidence="3">
    <location>
        <begin position="246"/>
        <end position="274"/>
    </location>
</feature>
<dbReference type="PANTHER" id="PTHR12537">
    <property type="entry name" value="RNA BINDING PROTEIN PUMILIO-RELATED"/>
    <property type="match status" value="1"/>
</dbReference>
<dbReference type="SUPFAM" id="SSF48371">
    <property type="entry name" value="ARM repeat"/>
    <property type="match status" value="1"/>
</dbReference>
<dbReference type="InterPro" id="IPR016024">
    <property type="entry name" value="ARM-type_fold"/>
</dbReference>
<protein>
    <recommendedName>
        <fullName evidence="4">PUM-HD domain-containing protein</fullName>
    </recommendedName>
</protein>
<feature type="compositionally biased region" description="Low complexity" evidence="3">
    <location>
        <begin position="474"/>
        <end position="484"/>
    </location>
</feature>
<dbReference type="SMART" id="SM00025">
    <property type="entry name" value="Pumilio"/>
    <property type="match status" value="5"/>
</dbReference>
<dbReference type="Proteomes" id="UP000694402">
    <property type="component" value="Unassembled WGS sequence"/>
</dbReference>
<feature type="compositionally biased region" description="Pro residues" evidence="3">
    <location>
        <begin position="66"/>
        <end position="75"/>
    </location>
</feature>
<feature type="region of interest" description="Disordered" evidence="3">
    <location>
        <begin position="474"/>
        <end position="517"/>
    </location>
</feature>
<gene>
    <name evidence="5" type="primary">PUM2</name>
</gene>
<dbReference type="GO" id="GO:0043488">
    <property type="term" value="P:regulation of mRNA stability"/>
    <property type="evidence" value="ECO:0007669"/>
    <property type="project" value="TreeGrafter"/>
</dbReference>
<dbReference type="GO" id="GO:0035196">
    <property type="term" value="P:miRNA processing"/>
    <property type="evidence" value="ECO:0007669"/>
    <property type="project" value="TreeGrafter"/>
</dbReference>
<feature type="region of interest" description="Disordered" evidence="3">
    <location>
        <begin position="225"/>
        <end position="341"/>
    </location>
</feature>
<dbReference type="PANTHER" id="PTHR12537:SF52">
    <property type="entry name" value="PUMILIO HOMOLOG 2"/>
    <property type="match status" value="1"/>
</dbReference>
<dbReference type="PROSITE" id="PS50302">
    <property type="entry name" value="PUM"/>
    <property type="match status" value="5"/>
</dbReference>
<keyword evidence="1" id="KW-0677">Repeat</keyword>
<feature type="domain" description="PUM-HD" evidence="4">
    <location>
        <begin position="803"/>
        <end position="1128"/>
    </location>
</feature>
<evidence type="ECO:0000256" key="2">
    <source>
        <dbReference type="PROSITE-ProRule" id="PRU00317"/>
    </source>
</evidence>
<feature type="region of interest" description="Disordered" evidence="3">
    <location>
        <begin position="780"/>
        <end position="801"/>
    </location>
</feature>
<dbReference type="InterPro" id="IPR033712">
    <property type="entry name" value="Pumilio_RNA-bd"/>
</dbReference>
<feature type="repeat" description="Pumilio" evidence="2">
    <location>
        <begin position="1060"/>
        <end position="1102"/>
    </location>
</feature>
<feature type="compositionally biased region" description="Gly residues" evidence="3">
    <location>
        <begin position="39"/>
        <end position="54"/>
    </location>
</feature>
<dbReference type="PROSITE" id="PS50303">
    <property type="entry name" value="PUM_HD"/>
    <property type="match status" value="1"/>
</dbReference>
<feature type="compositionally biased region" description="Low complexity" evidence="3">
    <location>
        <begin position="322"/>
        <end position="333"/>
    </location>
</feature>
<dbReference type="InterPro" id="IPR001313">
    <property type="entry name" value="Pumilio_RNA-bd_rpt"/>
</dbReference>
<dbReference type="GO" id="GO:0003730">
    <property type="term" value="F:mRNA 3'-UTR binding"/>
    <property type="evidence" value="ECO:0007669"/>
    <property type="project" value="TreeGrafter"/>
</dbReference>
<feature type="compositionally biased region" description="Polar residues" evidence="3">
    <location>
        <begin position="587"/>
        <end position="596"/>
    </location>
</feature>
<sequence length="1146" mass="122628">MSIPCSILSMNDVAWQETRGGMLHTNGAPEAGGVRVHGGGSLAAVGGAGQGPGGQHPLQGMDRGPNPTPGTPQPPLSGRSQDDATVGYFFQRQPGEQLGGCTPSKHRWPTGDGNHIDQVRTVDEMNYGFQALALESRGMGEMLPAKKLWDSDELAKDGRKGMLLGEEWRVNAWGSSPDHSVSQPIMVQRRPGHGFHGNGDASSVLSPRSEGGGLGVSMVEYVLSSSPGDKMDGRYRNGGYGGVDVDTDRREKGDAQDKTSPFEEDKSPEMKVGEENDANGRGLLNGMDRDCKDFNPTPGSRQASPIEAVERMGPGQHHNKPQQQEDFQSQETQNIGSMDQQQGVESLQFDYAGNQIQVDSSGTPVGLFDYNSQQQLFQRSNHLTVQQLTAAQQQQYALAAAQQQHLAGLAPAFVPNPYIINAGPPGADPYTAAGLAAAATLAGPTVVPPQYYGVPWGVYPANLFQQQAAAAAASHNANQQASNQGPGPGQQQVMRAGNNQRPLTPGQGQQSQQDSLAAAAANPALAYAGMPGYQMLAPAAYYDQNGTLVMASGARGGLGGPVRLVQTPLLINPQAAAQAAAAASASGSGNNMSGPQPNGLYRSMPQQQPPPQNQGLPSSSFYGTASVPASSQSSSLFSHTSQAPPPTSSLGFSGTGGSLGVGLGSALGGFGSSVSSSTSSSVSRRDSLLASSDLYKRGGSSLTPIGQPFYNSLGYSSSPSPIGLTPGHSPLTPPPSLPSSHGSSSSLHLGGLTNGSGRYISAAPGAEAKYRSAGATSSLFSSSSQLFPPSRPRYSRSDVMPSGRSRLLEDFRNNRFPNLQLRDLPGHMVEFSQDQHGSRWAIDIRINGHTHSDTQTHPLLHIAPFYHDLETLPYHYMMIVLPLKFPSHVPLSSSPSVSRFIQQKLERATPSDIVRELDGHVLKCVKDQNGNHVVQKCIECVQPQALQFIIDAFQGQVFVLSTHPYGCRVIQRILEHCTQEQTLPILEELHQHSEQLGQDQYGNYVIQHVLEHGRPEDKSKIVAEVRGKVLLLSQHKFASNVVEKCVIHSSRAERALLIDEVCCQKDGPHSALYTMMKDQYANYVVQRMIDMAEPAQRKIIMHKIRPHIATLRKYTYGKHILAKLEKYYMKSGSDLGPIGGPTNGLM</sequence>
<feature type="compositionally biased region" description="Low complexity" evidence="3">
    <location>
        <begin position="738"/>
        <end position="748"/>
    </location>
</feature>
<dbReference type="InterPro" id="IPR033133">
    <property type="entry name" value="PUM-HD"/>
</dbReference>
<reference evidence="5" key="2">
    <citation type="submission" date="2025-09" db="UniProtKB">
        <authorList>
            <consortium name="Ensembl"/>
        </authorList>
    </citation>
    <scope>IDENTIFICATION</scope>
</reference>
<dbReference type="GeneTree" id="ENSGT00940000157575"/>
<dbReference type="Pfam" id="PF00806">
    <property type="entry name" value="PUF"/>
    <property type="match status" value="7"/>
</dbReference>
<feature type="compositionally biased region" description="Low complexity" evidence="3">
    <location>
        <begin position="626"/>
        <end position="641"/>
    </location>
</feature>
<reference evidence="5" key="1">
    <citation type="submission" date="2025-08" db="UniProtKB">
        <authorList>
            <consortium name="Ensembl"/>
        </authorList>
    </citation>
    <scope>IDENTIFICATION</scope>
</reference>
<name>A0A8C8F849_ONCTS</name>
<dbReference type="Ensembl" id="ENSOTST00005032767.2">
    <property type="protein sequence ID" value="ENSOTSP00005030292.1"/>
    <property type="gene ID" value="ENSOTSG00005013477.2"/>
</dbReference>
<evidence type="ECO:0000313" key="6">
    <source>
        <dbReference type="Proteomes" id="UP000694402"/>
    </source>
</evidence>
<evidence type="ECO:0000256" key="3">
    <source>
        <dbReference type="SAM" id="MobiDB-lite"/>
    </source>
</evidence>
<feature type="compositionally biased region" description="Polar residues" evidence="3">
    <location>
        <begin position="613"/>
        <end position="623"/>
    </location>
</feature>
<feature type="repeat" description="Pumilio" evidence="2">
    <location>
        <begin position="952"/>
        <end position="987"/>
    </location>
</feature>
<dbReference type="CDD" id="cd07920">
    <property type="entry name" value="Pumilio"/>
    <property type="match status" value="1"/>
</dbReference>
<dbReference type="AlphaFoldDB" id="A0A8C8F849"/>
<evidence type="ECO:0000256" key="1">
    <source>
        <dbReference type="ARBA" id="ARBA00022737"/>
    </source>
</evidence>
<keyword evidence="6" id="KW-1185">Reference proteome</keyword>
<feature type="compositionally biased region" description="Low complexity" evidence="3">
    <location>
        <begin position="505"/>
        <end position="517"/>
    </location>
</feature>